<accession>A0A8S9PRS1</accession>
<dbReference type="EMBL" id="QGKX02001347">
    <property type="protein sequence ID" value="KAF3523934.1"/>
    <property type="molecule type" value="Genomic_DNA"/>
</dbReference>
<organism evidence="2 3">
    <name type="scientific">Brassica cretica</name>
    <name type="common">Mustard</name>
    <dbReference type="NCBI Taxonomy" id="69181"/>
    <lineage>
        <taxon>Eukaryota</taxon>
        <taxon>Viridiplantae</taxon>
        <taxon>Streptophyta</taxon>
        <taxon>Embryophyta</taxon>
        <taxon>Tracheophyta</taxon>
        <taxon>Spermatophyta</taxon>
        <taxon>Magnoliopsida</taxon>
        <taxon>eudicotyledons</taxon>
        <taxon>Gunneridae</taxon>
        <taxon>Pentapetalae</taxon>
        <taxon>rosids</taxon>
        <taxon>malvids</taxon>
        <taxon>Brassicales</taxon>
        <taxon>Brassicaceae</taxon>
        <taxon>Brassiceae</taxon>
        <taxon>Brassica</taxon>
    </lineage>
</organism>
<protein>
    <submittedName>
        <fullName evidence="2">Uncharacterized protein</fullName>
    </submittedName>
</protein>
<evidence type="ECO:0000256" key="1">
    <source>
        <dbReference type="SAM" id="MobiDB-lite"/>
    </source>
</evidence>
<sequence>MLLDRSAISNGPSSFKRSFPSRANMIRQLGSGSEPSYGDDEMTAGRTMSETIRTVIEQTPQG</sequence>
<dbReference type="Proteomes" id="UP000712600">
    <property type="component" value="Unassembled WGS sequence"/>
</dbReference>
<comment type="caution">
    <text evidence="2">The sequence shown here is derived from an EMBL/GenBank/DDBJ whole genome shotgun (WGS) entry which is preliminary data.</text>
</comment>
<feature type="region of interest" description="Disordered" evidence="1">
    <location>
        <begin position="1"/>
        <end position="21"/>
    </location>
</feature>
<proteinExistence type="predicted"/>
<reference evidence="2" key="1">
    <citation type="submission" date="2019-12" db="EMBL/GenBank/DDBJ databases">
        <title>Genome sequencing and annotation of Brassica cretica.</title>
        <authorList>
            <person name="Studholme D.J."/>
            <person name="Sarris P."/>
        </authorList>
    </citation>
    <scope>NUCLEOTIDE SEQUENCE</scope>
    <source>
        <strain evidence="2">PFS-109/04</strain>
        <tissue evidence="2">Leaf</tissue>
    </source>
</reference>
<evidence type="ECO:0000313" key="3">
    <source>
        <dbReference type="Proteomes" id="UP000712600"/>
    </source>
</evidence>
<name>A0A8S9PRS1_BRACR</name>
<dbReference type="AlphaFoldDB" id="A0A8S9PRS1"/>
<feature type="compositionally biased region" description="Polar residues" evidence="1">
    <location>
        <begin position="7"/>
        <end position="16"/>
    </location>
</feature>
<gene>
    <name evidence="2" type="ORF">F2Q69_00051246</name>
</gene>
<evidence type="ECO:0000313" key="2">
    <source>
        <dbReference type="EMBL" id="KAF3523934.1"/>
    </source>
</evidence>